<dbReference type="PANTHER" id="PTHR45866:SF1">
    <property type="entry name" value="DNA GYRASE SUBUNIT B, MITOCHONDRIAL"/>
    <property type="match status" value="1"/>
</dbReference>
<comment type="cofactor">
    <cofactor evidence="2">
        <name>Mg(2+)</name>
        <dbReference type="ChEBI" id="CHEBI:18420"/>
    </cofactor>
</comment>
<keyword evidence="6" id="KW-0547">Nucleotide-binding</keyword>
<keyword evidence="5" id="KW-0479">Metal-binding</keyword>
<dbReference type="InterPro" id="IPR013506">
    <property type="entry name" value="Topo_IIA_bsu_dom2"/>
</dbReference>
<dbReference type="Pfam" id="PF00204">
    <property type="entry name" value="DNA_gyraseB"/>
    <property type="match status" value="1"/>
</dbReference>
<proteinExistence type="inferred from homology"/>
<keyword evidence="11 13" id="KW-0413">Isomerase</keyword>
<organism evidence="13 14">
    <name type="scientific">Candidatus Methanoperedens nitratireducens</name>
    <dbReference type="NCBI Taxonomy" id="1392998"/>
    <lineage>
        <taxon>Archaea</taxon>
        <taxon>Methanobacteriati</taxon>
        <taxon>Methanobacteriota</taxon>
        <taxon>Stenosarchaea group</taxon>
        <taxon>Methanomicrobia</taxon>
        <taxon>Methanosarcinales</taxon>
        <taxon>ANME-2 cluster</taxon>
        <taxon>Candidatus Methanoperedentaceae</taxon>
        <taxon>Candidatus Methanoperedens</taxon>
    </lineage>
</organism>
<dbReference type="PANTHER" id="PTHR45866">
    <property type="entry name" value="DNA GYRASE/TOPOISOMERASE SUBUNIT B"/>
    <property type="match status" value="1"/>
</dbReference>
<dbReference type="SUPFAM" id="SSF55874">
    <property type="entry name" value="ATPase domain of HSP90 chaperone/DNA topoisomerase II/histidine kinase"/>
    <property type="match status" value="1"/>
</dbReference>
<dbReference type="EC" id="5.6.2.2" evidence="4"/>
<evidence type="ECO:0000256" key="1">
    <source>
        <dbReference type="ARBA" id="ARBA00000185"/>
    </source>
</evidence>
<evidence type="ECO:0000259" key="12">
    <source>
        <dbReference type="SMART" id="SM00387"/>
    </source>
</evidence>
<evidence type="ECO:0000256" key="5">
    <source>
        <dbReference type="ARBA" id="ARBA00022723"/>
    </source>
</evidence>
<keyword evidence="10" id="KW-0238">DNA-binding</keyword>
<dbReference type="InterPro" id="IPR003594">
    <property type="entry name" value="HATPase_dom"/>
</dbReference>
<dbReference type="PATRIC" id="fig|1719120.3.peg.1363"/>
<evidence type="ECO:0000313" key="13">
    <source>
        <dbReference type="EMBL" id="KPQ44132.1"/>
    </source>
</evidence>
<sequence length="376" mass="41717">MNEVNKEYGAGQIQVLEGLEAVRKRPSMYIGSTDSKGLHHLVYEVVDNSIDEALAGYCTNIEVTIRPDHSVRVVDNGRGIPIEVMPKYQKSALEVVLTMLHAGGKFDNNAYKVSGGLHGVGVSAVNALSEWLEVEVRRDGKLYKQRYECGKPVTPVTTIGESTSTGTTITFKPDKTIFETLEFNTETLENRLRELAFLNKGVKITLKEEFTQKEEVFQYDGGIISFVEFLNKNKNLLHEKPIYFRKQKDTTIVEIAMQYNDSYTENIYAFANNIHTHEGGTHLVGFKAALTKVSNDYAKSKGLLKGEDKLSGEDAREGLTAIINVKLTNPQFEGQTKTKLGNSDIKGIVETLVSEGLSEFLEENPASAKNILLKGA</sequence>
<dbReference type="CDD" id="cd00822">
    <property type="entry name" value="TopoII_Trans_DNA_gyrase"/>
    <property type="match status" value="1"/>
</dbReference>
<evidence type="ECO:0000256" key="11">
    <source>
        <dbReference type="ARBA" id="ARBA00023235"/>
    </source>
</evidence>
<evidence type="ECO:0000256" key="8">
    <source>
        <dbReference type="ARBA" id="ARBA00022842"/>
    </source>
</evidence>
<dbReference type="GO" id="GO:0003918">
    <property type="term" value="F:DNA topoisomerase type II (double strand cut, ATP-hydrolyzing) activity"/>
    <property type="evidence" value="ECO:0007669"/>
    <property type="project" value="UniProtKB-EC"/>
</dbReference>
<comment type="caution">
    <text evidence="13">The sequence shown here is derived from an EMBL/GenBank/DDBJ whole genome shotgun (WGS) entry which is preliminary data.</text>
</comment>
<dbReference type="AlphaFoldDB" id="A0A0P8E1P5"/>
<dbReference type="Gene3D" id="3.30.230.10">
    <property type="match status" value="1"/>
</dbReference>
<comment type="catalytic activity">
    <reaction evidence="1">
        <text>ATP-dependent breakage, passage and rejoining of double-stranded DNA.</text>
        <dbReference type="EC" id="5.6.2.2"/>
    </reaction>
</comment>
<dbReference type="PRINTS" id="PR01159">
    <property type="entry name" value="DNAGYRASEB"/>
</dbReference>
<dbReference type="GO" id="GO:0046872">
    <property type="term" value="F:metal ion binding"/>
    <property type="evidence" value="ECO:0007669"/>
    <property type="project" value="UniProtKB-KW"/>
</dbReference>
<dbReference type="FunFam" id="3.30.230.10:FF:000005">
    <property type="entry name" value="DNA gyrase subunit B"/>
    <property type="match status" value="1"/>
</dbReference>
<dbReference type="InterPro" id="IPR036890">
    <property type="entry name" value="HATPase_C_sf"/>
</dbReference>
<protein>
    <recommendedName>
        <fullName evidence="4">DNA topoisomerase (ATP-hydrolyzing)</fullName>
        <ecNumber evidence="4">5.6.2.2</ecNumber>
    </recommendedName>
</protein>
<dbReference type="CDD" id="cd16928">
    <property type="entry name" value="HATPase_GyrB-like"/>
    <property type="match status" value="1"/>
</dbReference>
<dbReference type="EMBL" id="LKCM01000106">
    <property type="protein sequence ID" value="KPQ44132.1"/>
    <property type="molecule type" value="Genomic_DNA"/>
</dbReference>
<evidence type="ECO:0000256" key="7">
    <source>
        <dbReference type="ARBA" id="ARBA00022840"/>
    </source>
</evidence>
<feature type="domain" description="Histidine kinase/HSP90-like ATPase" evidence="12">
    <location>
        <begin position="33"/>
        <end position="177"/>
    </location>
</feature>
<name>A0A0P8E1P5_9EURY</name>
<evidence type="ECO:0000256" key="2">
    <source>
        <dbReference type="ARBA" id="ARBA00001946"/>
    </source>
</evidence>
<dbReference type="GO" id="GO:0005524">
    <property type="term" value="F:ATP binding"/>
    <property type="evidence" value="ECO:0007669"/>
    <property type="project" value="UniProtKB-KW"/>
</dbReference>
<dbReference type="InterPro" id="IPR014721">
    <property type="entry name" value="Ribsml_uS5_D2-typ_fold_subgr"/>
</dbReference>
<dbReference type="FunFam" id="3.30.565.10:FF:000002">
    <property type="entry name" value="DNA gyrase subunit B"/>
    <property type="match status" value="1"/>
</dbReference>
<evidence type="ECO:0000256" key="4">
    <source>
        <dbReference type="ARBA" id="ARBA00012895"/>
    </source>
</evidence>
<dbReference type="PRINTS" id="PR00418">
    <property type="entry name" value="TPI2FAMILY"/>
</dbReference>
<evidence type="ECO:0000256" key="9">
    <source>
        <dbReference type="ARBA" id="ARBA00023029"/>
    </source>
</evidence>
<dbReference type="SUPFAM" id="SSF54211">
    <property type="entry name" value="Ribosomal protein S5 domain 2-like"/>
    <property type="match status" value="1"/>
</dbReference>
<reference evidence="13 14" key="1">
    <citation type="submission" date="2015-09" db="EMBL/GenBank/DDBJ databases">
        <title>A metagenomics-based metabolic model of nitrate-dependent anaerobic oxidation of methane by Methanoperedens-like archaea.</title>
        <authorList>
            <person name="Arshad A."/>
            <person name="Speth D.R."/>
            <person name="De Graaf R.M."/>
            <person name="Op Den Camp H.J."/>
            <person name="Jetten M.S."/>
            <person name="Welte C.U."/>
        </authorList>
    </citation>
    <scope>NUCLEOTIDE SEQUENCE [LARGE SCALE GENOMIC DNA]</scope>
</reference>
<dbReference type="Pfam" id="PF02518">
    <property type="entry name" value="HATPase_c"/>
    <property type="match status" value="1"/>
</dbReference>
<dbReference type="GO" id="GO:0006265">
    <property type="term" value="P:DNA topological change"/>
    <property type="evidence" value="ECO:0007669"/>
    <property type="project" value="InterPro"/>
</dbReference>
<comment type="similarity">
    <text evidence="3">Belongs to the type II topoisomerase GyrB family.</text>
</comment>
<dbReference type="SMART" id="SM00387">
    <property type="entry name" value="HATPase_c"/>
    <property type="match status" value="1"/>
</dbReference>
<keyword evidence="7" id="KW-0067">ATP-binding</keyword>
<dbReference type="Gene3D" id="3.30.565.10">
    <property type="entry name" value="Histidine kinase-like ATPase, C-terminal domain"/>
    <property type="match status" value="1"/>
</dbReference>
<dbReference type="InterPro" id="IPR000565">
    <property type="entry name" value="Topo_IIA_B"/>
</dbReference>
<keyword evidence="9" id="KW-0799">Topoisomerase</keyword>
<dbReference type="GO" id="GO:0003677">
    <property type="term" value="F:DNA binding"/>
    <property type="evidence" value="ECO:0007669"/>
    <property type="project" value="UniProtKB-KW"/>
</dbReference>
<evidence type="ECO:0000256" key="10">
    <source>
        <dbReference type="ARBA" id="ARBA00023125"/>
    </source>
</evidence>
<dbReference type="InterPro" id="IPR001241">
    <property type="entry name" value="Topo_IIA"/>
</dbReference>
<accession>A0A0P8E1P5</accession>
<evidence type="ECO:0000256" key="3">
    <source>
        <dbReference type="ARBA" id="ARBA00010708"/>
    </source>
</evidence>
<gene>
    <name evidence="13" type="primary">gyrB_2</name>
    <name evidence="13" type="ORF">MPEBLZ_01271</name>
</gene>
<keyword evidence="8" id="KW-0460">Magnesium</keyword>
<evidence type="ECO:0000256" key="6">
    <source>
        <dbReference type="ARBA" id="ARBA00022741"/>
    </source>
</evidence>
<dbReference type="SMART" id="SM00433">
    <property type="entry name" value="TOP2c"/>
    <property type="match status" value="1"/>
</dbReference>
<dbReference type="InterPro" id="IPR020568">
    <property type="entry name" value="Ribosomal_Su5_D2-typ_SF"/>
</dbReference>
<evidence type="ECO:0000313" key="14">
    <source>
        <dbReference type="Proteomes" id="UP000050360"/>
    </source>
</evidence>
<dbReference type="Proteomes" id="UP000050360">
    <property type="component" value="Unassembled WGS sequence"/>
</dbReference>